<reference evidence="2" key="1">
    <citation type="submission" date="2020-10" db="EMBL/GenBank/DDBJ databases">
        <authorList>
            <person name="Gilroy R."/>
        </authorList>
    </citation>
    <scope>NUCLEOTIDE SEQUENCE</scope>
    <source>
        <strain evidence="2">ChiSxjej2B14-6234</strain>
    </source>
</reference>
<dbReference type="Pfam" id="PF02645">
    <property type="entry name" value="DegV"/>
    <property type="match status" value="1"/>
</dbReference>
<dbReference type="Proteomes" id="UP000886887">
    <property type="component" value="Unassembled WGS sequence"/>
</dbReference>
<evidence type="ECO:0000256" key="1">
    <source>
        <dbReference type="ARBA" id="ARBA00023121"/>
    </source>
</evidence>
<proteinExistence type="predicted"/>
<comment type="caution">
    <text evidence="2">The sequence shown here is derived from an EMBL/GenBank/DDBJ whole genome shotgun (WGS) entry which is preliminary data.</text>
</comment>
<accession>A0A9D0ZBF0</accession>
<dbReference type="InterPro" id="IPR050270">
    <property type="entry name" value="DegV_domain_contain"/>
</dbReference>
<dbReference type="Gene3D" id="3.30.1180.10">
    <property type="match status" value="1"/>
</dbReference>
<dbReference type="SUPFAM" id="SSF82549">
    <property type="entry name" value="DAK1/DegV-like"/>
    <property type="match status" value="1"/>
</dbReference>
<reference evidence="2" key="2">
    <citation type="journal article" date="2021" name="PeerJ">
        <title>Extensive microbial diversity within the chicken gut microbiome revealed by metagenomics and culture.</title>
        <authorList>
            <person name="Gilroy R."/>
            <person name="Ravi A."/>
            <person name="Getino M."/>
            <person name="Pursley I."/>
            <person name="Horton D.L."/>
            <person name="Alikhan N.F."/>
            <person name="Baker D."/>
            <person name="Gharbi K."/>
            <person name="Hall N."/>
            <person name="Watson M."/>
            <person name="Adriaenssens E.M."/>
            <person name="Foster-Nyarko E."/>
            <person name="Jarju S."/>
            <person name="Secka A."/>
            <person name="Antonio M."/>
            <person name="Oren A."/>
            <person name="Chaudhuri R.R."/>
            <person name="La Ragione R."/>
            <person name="Hildebrand F."/>
            <person name="Pallen M.J."/>
        </authorList>
    </citation>
    <scope>NUCLEOTIDE SEQUENCE</scope>
    <source>
        <strain evidence="2">ChiSxjej2B14-6234</strain>
    </source>
</reference>
<dbReference type="EMBL" id="DVFJ01000037">
    <property type="protein sequence ID" value="HIQ72692.1"/>
    <property type="molecule type" value="Genomic_DNA"/>
</dbReference>
<sequence length="289" mass="31238">MEKIAVLTDSACDLSEEMQRENGIDIVNFKIALDGNAYTEREDFTPQEYYEMLRNAKGVPTTSQVTAHEFLEKFKAYDDAGVEQVLYVSINSTGSATNAAAHQAAEQLREERPDSALRVHIVDSHCYSLGYGYPVVQAAQALRAGTPMDEVIDRLEDTFARTEILLCAYSLKVIRKSGRISAAAAIAGELLGLHPIFTLNDGVSEVVRKVRGEKAAASAAASLMRARIVEGGAYGIAATDERYIRAYAEACEKAVGYPPAFCGYLGAAVASNTGPDAVGLIYIGEKRPR</sequence>
<dbReference type="NCBIfam" id="TIGR00762">
    <property type="entry name" value="DegV"/>
    <property type="match status" value="1"/>
</dbReference>
<dbReference type="GO" id="GO:0008289">
    <property type="term" value="F:lipid binding"/>
    <property type="evidence" value="ECO:0007669"/>
    <property type="project" value="UniProtKB-KW"/>
</dbReference>
<dbReference type="AlphaFoldDB" id="A0A9D0ZBF0"/>
<dbReference type="PANTHER" id="PTHR33434:SF2">
    <property type="entry name" value="FATTY ACID-BINDING PROTEIN TM_1468"/>
    <property type="match status" value="1"/>
</dbReference>
<keyword evidence="1" id="KW-0446">Lipid-binding</keyword>
<gene>
    <name evidence="2" type="ORF">IAB73_10855</name>
</gene>
<evidence type="ECO:0000313" key="3">
    <source>
        <dbReference type="Proteomes" id="UP000886887"/>
    </source>
</evidence>
<dbReference type="InterPro" id="IPR043168">
    <property type="entry name" value="DegV_C"/>
</dbReference>
<dbReference type="Gene3D" id="3.40.50.10170">
    <property type="match status" value="1"/>
</dbReference>
<evidence type="ECO:0000313" key="2">
    <source>
        <dbReference type="EMBL" id="HIQ72692.1"/>
    </source>
</evidence>
<dbReference type="PROSITE" id="PS51482">
    <property type="entry name" value="DEGV"/>
    <property type="match status" value="1"/>
</dbReference>
<name>A0A9D0ZBF0_9FIRM</name>
<organism evidence="2 3">
    <name type="scientific">Candidatus Onthenecus intestinigallinarum</name>
    <dbReference type="NCBI Taxonomy" id="2840875"/>
    <lineage>
        <taxon>Bacteria</taxon>
        <taxon>Bacillati</taxon>
        <taxon>Bacillota</taxon>
        <taxon>Clostridia</taxon>
        <taxon>Eubacteriales</taxon>
        <taxon>Candidatus Onthenecus</taxon>
    </lineage>
</organism>
<dbReference type="InterPro" id="IPR003797">
    <property type="entry name" value="DegV"/>
</dbReference>
<protein>
    <submittedName>
        <fullName evidence="2">DegV family protein</fullName>
    </submittedName>
</protein>
<dbReference type="PANTHER" id="PTHR33434">
    <property type="entry name" value="DEGV DOMAIN-CONTAINING PROTEIN DR_1986-RELATED"/>
    <property type="match status" value="1"/>
</dbReference>